<dbReference type="NCBIfam" id="TIGR02276">
    <property type="entry name" value="beta_rpt_yvtn"/>
    <property type="match status" value="5"/>
</dbReference>
<comment type="caution">
    <text evidence="5">The sequence shown here is derived from an EMBL/GenBank/DDBJ whole genome shotgun (WGS) entry which is preliminary data.</text>
</comment>
<dbReference type="EMBL" id="VBAJ01000285">
    <property type="protein sequence ID" value="TMJ03119.1"/>
    <property type="molecule type" value="Genomic_DNA"/>
</dbReference>
<dbReference type="Gene3D" id="3.30.420.430">
    <property type="match status" value="1"/>
</dbReference>
<dbReference type="PANTHER" id="PTHR47197:SF3">
    <property type="entry name" value="DIHYDRO-HEME D1 DEHYDROGENASE"/>
    <property type="match status" value="1"/>
</dbReference>
<dbReference type="Gene3D" id="2.130.10.10">
    <property type="entry name" value="YVTN repeat-like/Quinoprotein amine dehydrogenase"/>
    <property type="match status" value="3"/>
</dbReference>
<name>A0A537L533_9BACT</name>
<dbReference type="Pfam" id="PF21783">
    <property type="entry name" value="YNCE"/>
    <property type="match status" value="1"/>
</dbReference>
<keyword evidence="1 3" id="KW-0732">Signal</keyword>
<feature type="signal peptide" evidence="3">
    <location>
        <begin position="1"/>
        <end position="20"/>
    </location>
</feature>
<feature type="region of interest" description="Disordered" evidence="2">
    <location>
        <begin position="320"/>
        <end position="343"/>
    </location>
</feature>
<dbReference type="InterPro" id="IPR051200">
    <property type="entry name" value="Host-pathogen_enzymatic-act"/>
</dbReference>
<evidence type="ECO:0000256" key="3">
    <source>
        <dbReference type="SAM" id="SignalP"/>
    </source>
</evidence>
<evidence type="ECO:0000256" key="2">
    <source>
        <dbReference type="SAM" id="MobiDB-lite"/>
    </source>
</evidence>
<accession>A0A537L533</accession>
<gene>
    <name evidence="5" type="ORF">E6G99_11665</name>
</gene>
<reference evidence="5 6" key="1">
    <citation type="journal article" date="2019" name="Nat. Microbiol.">
        <title>Mediterranean grassland soil C-N compound turnover is dependent on rainfall and depth, and is mediated by genomically divergent microorganisms.</title>
        <authorList>
            <person name="Diamond S."/>
            <person name="Andeer P.F."/>
            <person name="Li Z."/>
            <person name="Crits-Christoph A."/>
            <person name="Burstein D."/>
            <person name="Anantharaman K."/>
            <person name="Lane K.R."/>
            <person name="Thomas B.C."/>
            <person name="Pan C."/>
            <person name="Northen T.R."/>
            <person name="Banfield J.F."/>
        </authorList>
    </citation>
    <scope>NUCLEOTIDE SEQUENCE [LARGE SCALE GENOMIC DNA]</scope>
    <source>
        <strain evidence="5">NP_2</strain>
    </source>
</reference>
<feature type="domain" description="YNCE-like beta-propeller" evidence="4">
    <location>
        <begin position="15"/>
        <end position="319"/>
    </location>
</feature>
<dbReference type="PANTHER" id="PTHR47197">
    <property type="entry name" value="PROTEIN NIRF"/>
    <property type="match status" value="1"/>
</dbReference>
<dbReference type="AlphaFoldDB" id="A0A537L533"/>
<dbReference type="InterPro" id="IPR048433">
    <property type="entry name" value="YNCE-like_beta-prop"/>
</dbReference>
<evidence type="ECO:0000259" key="4">
    <source>
        <dbReference type="Pfam" id="PF21783"/>
    </source>
</evidence>
<evidence type="ECO:0000256" key="1">
    <source>
        <dbReference type="ARBA" id="ARBA00022729"/>
    </source>
</evidence>
<dbReference type="InterPro" id="IPR011964">
    <property type="entry name" value="YVTN_b-propeller_repeat"/>
</dbReference>
<dbReference type="SUPFAM" id="SSF50974">
    <property type="entry name" value="Nitrous oxide reductase, N-terminal domain"/>
    <property type="match status" value="1"/>
</dbReference>
<feature type="region of interest" description="Disordered" evidence="2">
    <location>
        <begin position="408"/>
        <end position="429"/>
    </location>
</feature>
<dbReference type="Proteomes" id="UP000318661">
    <property type="component" value="Unassembled WGS sequence"/>
</dbReference>
<protein>
    <submittedName>
        <fullName evidence="5">YncE family protein</fullName>
    </submittedName>
</protein>
<proteinExistence type="predicted"/>
<dbReference type="InterPro" id="IPR013783">
    <property type="entry name" value="Ig-like_fold"/>
</dbReference>
<evidence type="ECO:0000313" key="6">
    <source>
        <dbReference type="Proteomes" id="UP000318661"/>
    </source>
</evidence>
<feature type="compositionally biased region" description="Polar residues" evidence="2">
    <location>
        <begin position="323"/>
        <end position="333"/>
    </location>
</feature>
<dbReference type="InterPro" id="IPR015943">
    <property type="entry name" value="WD40/YVTN_repeat-like_dom_sf"/>
</dbReference>
<sequence length="620" mass="61865">MVFLVTLVLIVVGVSPSAGAPTAYVVNLADGVSVIETGTNTVVTTVTAGTGPQAVAITPDGRFAYVVNLTSNDVSVINTATNTVAATVAVGFGPFGVAITPNGAFAYVTAFGDRCANGGVWVISTATNAVVATVPLAGCTTGVAIAPDGALAYVANNSSSTVSVIETATNHLVLAVPVGSSPQGVAITPDGAFAYVTHSALSGTSANSVSVIETATNTVVATVSVGAVPVGVVVTPNGAFAYVTNSNANTVSMIETATNTVVATLDVGVGPLGIAVTPDGAFAYVTNSNSDSVSVIDTALKTVVTTVPVEVGAGPRGIAIANLDTTPPETSIESGPAEGSLTNSPQAAFTFSGTDDRTPATALGFNCSLDGAAFVACVNPQTYTGLADGQHAFMVRAVDAAGNVDPTPATRTWTVDTTPPDTSLLSGPAEGSVTASVQATFTFAGTDDQTVSSSLTFICILDEVTSAVCASPQTYVGLTEGRHAFTVAAIDAAGNTDSTPATRTWTVDTTPPALSVAATPSALWPPNHQLIEVTVAVSATDNVGVASVVLSKVECSELGQAACPADVIQGADIGTLDTQIFLRSERTGGSERTYTLTYLATDLAGNTVTATATVVVGRLP</sequence>
<feature type="compositionally biased region" description="Polar residues" evidence="2">
    <location>
        <begin position="409"/>
        <end position="425"/>
    </location>
</feature>
<organism evidence="5 6">
    <name type="scientific">Candidatus Segetimicrobium genomatis</name>
    <dbReference type="NCBI Taxonomy" id="2569760"/>
    <lineage>
        <taxon>Bacteria</taxon>
        <taxon>Bacillati</taxon>
        <taxon>Candidatus Sysuimicrobiota</taxon>
        <taxon>Candidatus Sysuimicrobiia</taxon>
        <taxon>Candidatus Sysuimicrobiales</taxon>
        <taxon>Candidatus Segetimicrobiaceae</taxon>
        <taxon>Candidatus Segetimicrobium</taxon>
    </lineage>
</organism>
<evidence type="ECO:0000313" key="5">
    <source>
        <dbReference type="EMBL" id="TMJ03119.1"/>
    </source>
</evidence>
<dbReference type="InterPro" id="IPR011045">
    <property type="entry name" value="N2O_reductase_N"/>
</dbReference>
<feature type="chain" id="PRO_5021901282" evidence="3">
    <location>
        <begin position="21"/>
        <end position="620"/>
    </location>
</feature>
<dbReference type="Gene3D" id="2.60.40.10">
    <property type="entry name" value="Immunoglobulins"/>
    <property type="match status" value="1"/>
</dbReference>